<name>D5SJZ5_STRCL</name>
<reference evidence="3 4" key="1">
    <citation type="journal article" date="2010" name="Genome Biol. Evol.">
        <title>The sequence of a 1.8-mb bacterial linear plasmid reveals a rich evolutionary reservoir of secondary metabolic pathways.</title>
        <authorList>
            <person name="Medema M.H."/>
            <person name="Trefzer A."/>
            <person name="Kovalchuk A."/>
            <person name="van den Berg M."/>
            <person name="Mueller U."/>
            <person name="Heijne W."/>
            <person name="Wu L."/>
            <person name="Alam M.T."/>
            <person name="Ronning C.M."/>
            <person name="Nierman W.C."/>
            <person name="Bovenberg R.A.L."/>
            <person name="Breitling R."/>
            <person name="Takano E."/>
        </authorList>
    </citation>
    <scope>NUCLEOTIDE SEQUENCE [LARGE SCALE GENOMIC DNA]</scope>
    <source>
        <strain evidence="4">ATCC 27064 / DSM 738 / JCM 4710 / NBRC 13307 / NCIMB 12785 / NRRL 3585 / VKM Ac-602</strain>
        <plasmid evidence="3">pSCL4</plasmid>
    </source>
</reference>
<evidence type="ECO:0000256" key="2">
    <source>
        <dbReference type="SAM" id="SignalP"/>
    </source>
</evidence>
<feature type="chain" id="PRO_5039733935" description="Secreted protein" evidence="2">
    <location>
        <begin position="23"/>
        <end position="325"/>
    </location>
</feature>
<dbReference type="AlphaFoldDB" id="D5SJZ5"/>
<sequence>MRVSRWRVMAVAAALAISTALGAPGAAPAAAAPLPVHMVDCTVGNVSGNKGSWALLRLCLWTNGHHLWADASGNCKRTGSWFVTESVKCDSITGHYTAKREGQDIGGGHLGELLDYRGKGHYEIKATIRFDHRFHDRFPGGEIGYYDVAGERDYTISATSNVEPVRPPQPEPPRLSLDISGPVASGGKSVYTLKVTNGTSKRHTFGVPALGIRKKVGDAVLSSPSPACGHHQRSLLLPPLPGITHPDGTTSPPRPARILLELLLCELDIPATSSREVTVAVAAGATCPPFIWGADVEHEPETGRMGPLPVCPSGQGRSAPHTAAG</sequence>
<dbReference type="GeneID" id="93733864"/>
<dbReference type="InterPro" id="IPR006311">
    <property type="entry name" value="TAT_signal"/>
</dbReference>
<proteinExistence type="predicted"/>
<dbReference type="EMBL" id="CM000914">
    <property type="protein sequence ID" value="EFG04238.2"/>
    <property type="molecule type" value="Genomic_DNA"/>
</dbReference>
<keyword evidence="3" id="KW-0614">Plasmid</keyword>
<accession>D5SJZ5</accession>
<evidence type="ECO:0000256" key="1">
    <source>
        <dbReference type="SAM" id="MobiDB-lite"/>
    </source>
</evidence>
<gene>
    <name evidence="3" type="ORF">SCLAV_p0751</name>
</gene>
<dbReference type="KEGG" id="sclf:BB341_27980"/>
<feature type="signal peptide" evidence="2">
    <location>
        <begin position="1"/>
        <end position="22"/>
    </location>
</feature>
<dbReference type="PROSITE" id="PS51318">
    <property type="entry name" value="TAT"/>
    <property type="match status" value="1"/>
</dbReference>
<keyword evidence="4" id="KW-1185">Reference proteome</keyword>
<dbReference type="Proteomes" id="UP000002357">
    <property type="component" value="Plasmid pSCL4"/>
</dbReference>
<dbReference type="OrthoDB" id="4184962at2"/>
<geneLocation type="plasmid" evidence="3 4">
    <name>pSCL4</name>
</geneLocation>
<protein>
    <recommendedName>
        <fullName evidence="5">Secreted protein</fullName>
    </recommendedName>
</protein>
<evidence type="ECO:0008006" key="5">
    <source>
        <dbReference type="Google" id="ProtNLM"/>
    </source>
</evidence>
<organism evidence="3 4">
    <name type="scientific">Streptomyces clavuligerus</name>
    <dbReference type="NCBI Taxonomy" id="1901"/>
    <lineage>
        <taxon>Bacteria</taxon>
        <taxon>Bacillati</taxon>
        <taxon>Actinomycetota</taxon>
        <taxon>Actinomycetes</taxon>
        <taxon>Kitasatosporales</taxon>
        <taxon>Streptomycetaceae</taxon>
        <taxon>Streptomyces</taxon>
    </lineage>
</organism>
<evidence type="ECO:0000313" key="4">
    <source>
        <dbReference type="Proteomes" id="UP000002357"/>
    </source>
</evidence>
<feature type="region of interest" description="Disordered" evidence="1">
    <location>
        <begin position="299"/>
        <end position="325"/>
    </location>
</feature>
<dbReference type="RefSeq" id="WP_003963273.1">
    <property type="nucleotide sequence ID" value="NZ_CM000914.1"/>
</dbReference>
<evidence type="ECO:0000313" key="3">
    <source>
        <dbReference type="EMBL" id="EFG04238.2"/>
    </source>
</evidence>
<keyword evidence="2" id="KW-0732">Signal</keyword>